<protein>
    <submittedName>
        <fullName evidence="10">Biotin synthase</fullName>
    </submittedName>
</protein>
<dbReference type="InterPro" id="IPR058240">
    <property type="entry name" value="rSAM_sf"/>
</dbReference>
<dbReference type="InterPro" id="IPR034422">
    <property type="entry name" value="HydE/PylB-like"/>
</dbReference>
<dbReference type="PROSITE" id="PS51918">
    <property type="entry name" value="RADICAL_SAM"/>
    <property type="match status" value="1"/>
</dbReference>
<dbReference type="SFLD" id="SFLDG01060">
    <property type="entry name" value="BATS_domain_containing"/>
    <property type="match status" value="1"/>
</dbReference>
<dbReference type="Gene3D" id="3.20.20.70">
    <property type="entry name" value="Aldolase class I"/>
    <property type="match status" value="1"/>
</dbReference>
<dbReference type="InterPro" id="IPR010722">
    <property type="entry name" value="BATS_dom"/>
</dbReference>
<evidence type="ECO:0000313" key="11">
    <source>
        <dbReference type="Proteomes" id="UP000190423"/>
    </source>
</evidence>
<dbReference type="EMBL" id="FUWG01000002">
    <property type="protein sequence ID" value="SJZ29628.1"/>
    <property type="molecule type" value="Genomic_DNA"/>
</dbReference>
<dbReference type="GO" id="GO:0051539">
    <property type="term" value="F:4 iron, 4 sulfur cluster binding"/>
    <property type="evidence" value="ECO:0007669"/>
    <property type="project" value="UniProtKB-KW"/>
</dbReference>
<evidence type="ECO:0000256" key="1">
    <source>
        <dbReference type="ARBA" id="ARBA00022485"/>
    </source>
</evidence>
<gene>
    <name evidence="10" type="ORF">SAMN02745149_00130</name>
</gene>
<evidence type="ECO:0000256" key="5">
    <source>
        <dbReference type="ARBA" id="ARBA00023014"/>
    </source>
</evidence>
<feature type="binding site" evidence="8">
    <location>
        <position position="175"/>
    </location>
    <ligand>
        <name>S-adenosyl-L-methionine</name>
        <dbReference type="ChEBI" id="CHEBI:59789"/>
    </ligand>
</feature>
<comment type="cofactor">
    <cofactor evidence="7">
        <name>[4Fe-4S] cluster</name>
        <dbReference type="ChEBI" id="CHEBI:49883"/>
    </cofactor>
    <text evidence="7">Binds 1 [4Fe-4S] cluster. The cluster is coordinated with 3 cysteines and an exchangeable S-adenosyl-L-methionine.</text>
</comment>
<evidence type="ECO:0000256" key="4">
    <source>
        <dbReference type="ARBA" id="ARBA00023004"/>
    </source>
</evidence>
<dbReference type="InterPro" id="IPR006638">
    <property type="entry name" value="Elp3/MiaA/NifB-like_rSAM"/>
</dbReference>
<dbReference type="InterPro" id="IPR007197">
    <property type="entry name" value="rSAM"/>
</dbReference>
<dbReference type="InterPro" id="IPR013785">
    <property type="entry name" value="Aldolase_TIM"/>
</dbReference>
<evidence type="ECO:0000256" key="6">
    <source>
        <dbReference type="ARBA" id="ARBA00034078"/>
    </source>
</evidence>
<keyword evidence="4 7" id="KW-0408">Iron</keyword>
<dbReference type="SFLD" id="SFLDF00348">
    <property type="entry name" value="FeFe_hydrogenase_maturase_(Hyd"/>
    <property type="match status" value="1"/>
</dbReference>
<dbReference type="Pfam" id="PF04055">
    <property type="entry name" value="Radical_SAM"/>
    <property type="match status" value="1"/>
</dbReference>
<comment type="cofactor">
    <cofactor evidence="6">
        <name>[2Fe-2S] cluster</name>
        <dbReference type="ChEBI" id="CHEBI:190135"/>
    </cofactor>
</comment>
<dbReference type="SFLD" id="SFLDG01280">
    <property type="entry name" value="HydE/PylB-like"/>
    <property type="match status" value="1"/>
</dbReference>
<dbReference type="PANTHER" id="PTHR43726:SF1">
    <property type="entry name" value="BIOTIN SYNTHASE"/>
    <property type="match status" value="1"/>
</dbReference>
<dbReference type="SUPFAM" id="SSF102114">
    <property type="entry name" value="Radical SAM enzymes"/>
    <property type="match status" value="1"/>
</dbReference>
<evidence type="ECO:0000256" key="2">
    <source>
        <dbReference type="ARBA" id="ARBA00022691"/>
    </source>
</evidence>
<dbReference type="SMART" id="SM00876">
    <property type="entry name" value="BATS"/>
    <property type="match status" value="1"/>
</dbReference>
<dbReference type="SMART" id="SM00729">
    <property type="entry name" value="Elp3"/>
    <property type="match status" value="1"/>
</dbReference>
<dbReference type="PIRSF" id="PIRSF004762">
    <property type="entry name" value="CHP00423"/>
    <property type="match status" value="1"/>
</dbReference>
<keyword evidence="2 7" id="KW-0949">S-adenosyl-L-methionine</keyword>
<dbReference type="AlphaFoldDB" id="A0A1T4JHL6"/>
<name>A0A1T4JHL6_TREPO</name>
<dbReference type="OrthoDB" id="9775764at2"/>
<evidence type="ECO:0000313" key="10">
    <source>
        <dbReference type="EMBL" id="SJZ29628.1"/>
    </source>
</evidence>
<dbReference type="STRING" id="261392.SAMN02745149_00130"/>
<proteinExistence type="predicted"/>
<evidence type="ECO:0000256" key="8">
    <source>
        <dbReference type="PIRSR" id="PIRSR004762-2"/>
    </source>
</evidence>
<dbReference type="InterPro" id="IPR024021">
    <property type="entry name" value="FeFe-hyd_HydE_rSAM"/>
</dbReference>
<feature type="binding site" evidence="8">
    <location>
        <position position="195"/>
    </location>
    <ligand>
        <name>S-adenosyl-L-methionine</name>
        <dbReference type="ChEBI" id="CHEBI:59789"/>
    </ligand>
</feature>
<dbReference type="NCBIfam" id="TIGR03956">
    <property type="entry name" value="rSAM_HydE"/>
    <property type="match status" value="1"/>
</dbReference>
<keyword evidence="1 7" id="KW-0004">4Fe-4S</keyword>
<reference evidence="10 11" key="1">
    <citation type="submission" date="2017-02" db="EMBL/GenBank/DDBJ databases">
        <authorList>
            <person name="Peterson S.W."/>
        </authorList>
    </citation>
    <scope>NUCLEOTIDE SEQUENCE [LARGE SCALE GENOMIC DNA]</scope>
    <source>
        <strain evidence="10 11">ATCC BAA-908</strain>
    </source>
</reference>
<dbReference type="GeneID" id="78315455"/>
<dbReference type="Proteomes" id="UP000190423">
    <property type="component" value="Unassembled WGS sequence"/>
</dbReference>
<evidence type="ECO:0000256" key="3">
    <source>
        <dbReference type="ARBA" id="ARBA00022723"/>
    </source>
</evidence>
<keyword evidence="11" id="KW-1185">Reference proteome</keyword>
<feature type="binding site" evidence="7">
    <location>
        <position position="75"/>
    </location>
    <ligand>
        <name>[4Fe-4S] cluster</name>
        <dbReference type="ChEBI" id="CHEBI:49883"/>
        <note>4Fe-4S-S-AdoMet</note>
    </ligand>
</feature>
<feature type="binding site" evidence="7">
    <location>
        <position position="82"/>
    </location>
    <ligand>
        <name>[4Fe-4S] cluster</name>
        <dbReference type="ChEBI" id="CHEBI:49883"/>
        <note>4Fe-4S-S-AdoMet</note>
    </ligand>
</feature>
<keyword evidence="3" id="KW-0479">Metal-binding</keyword>
<feature type="binding site" evidence="8">
    <location>
        <position position="150"/>
    </location>
    <ligand>
        <name>(3R)-3-methyl-D-ornithine</name>
        <dbReference type="ChEBI" id="CHEBI:64642"/>
    </ligand>
</feature>
<dbReference type="GO" id="GO:0046872">
    <property type="term" value="F:metal ion binding"/>
    <property type="evidence" value="ECO:0007669"/>
    <property type="project" value="UniProtKB-KW"/>
</dbReference>
<evidence type="ECO:0000259" key="9">
    <source>
        <dbReference type="PROSITE" id="PS51918"/>
    </source>
</evidence>
<feature type="domain" description="Radical SAM core" evidence="9">
    <location>
        <begin position="61"/>
        <end position="286"/>
    </location>
</feature>
<dbReference type="GO" id="GO:0042364">
    <property type="term" value="P:water-soluble vitamin biosynthetic process"/>
    <property type="evidence" value="ECO:0007669"/>
    <property type="project" value="UniProtKB-ARBA"/>
</dbReference>
<dbReference type="GO" id="GO:0016740">
    <property type="term" value="F:transferase activity"/>
    <property type="evidence" value="ECO:0007669"/>
    <property type="project" value="TreeGrafter"/>
</dbReference>
<organism evidence="10 11">
    <name type="scientific">Treponema porcinum</name>
    <dbReference type="NCBI Taxonomy" id="261392"/>
    <lineage>
        <taxon>Bacteria</taxon>
        <taxon>Pseudomonadati</taxon>
        <taxon>Spirochaetota</taxon>
        <taxon>Spirochaetia</taxon>
        <taxon>Spirochaetales</taxon>
        <taxon>Treponemataceae</taxon>
        <taxon>Treponema</taxon>
    </lineage>
</organism>
<evidence type="ECO:0000256" key="7">
    <source>
        <dbReference type="PIRSR" id="PIRSR004762-1"/>
    </source>
</evidence>
<dbReference type="SFLD" id="SFLDS00029">
    <property type="entry name" value="Radical_SAM"/>
    <property type="match status" value="1"/>
</dbReference>
<sequence length="359" mass="39871">MTSGSDKYFVCGANSVSSVIEELKTTCTLSDSQLLNILSTDKYDQELFSAADEVRRSVYGDRVFIRGLIEITNYCRNDCYYCGIRRSNEQAERYRLSADEIFSCCQEGYALGFRTFVLQGGEDAQCTDEFICGVTARLHDAFPDCAITLSLGERPESSYRAMYSSGARRYLLRHETADFAHYAKLHPSSMSLENRMKCLSALKKIGFQTGDGFMTGAPFQTAHHIVKDIRFMQALSPDMIGIGPFIHHRTTPFAHCPDGTLSLTLRLIAILRLIFPKALIPSTTALATLCPEGRILGLKAGANVVMPNLSPRTVRKKYELYENKAHGGMESAQELDALKKAVKEAGYKIVVDKGDRAGF</sequence>
<dbReference type="PANTHER" id="PTHR43726">
    <property type="entry name" value="3-METHYLORNITHINE SYNTHASE"/>
    <property type="match status" value="1"/>
</dbReference>
<keyword evidence="5 7" id="KW-0411">Iron-sulfur</keyword>
<dbReference type="RefSeq" id="WP_078932050.1">
    <property type="nucleotide sequence ID" value="NZ_FUWG01000002.1"/>
</dbReference>
<accession>A0A1T4JHL6</accession>
<dbReference type="GO" id="GO:0044272">
    <property type="term" value="P:sulfur compound biosynthetic process"/>
    <property type="evidence" value="ECO:0007669"/>
    <property type="project" value="UniProtKB-ARBA"/>
</dbReference>
<feature type="binding site" evidence="7">
    <location>
        <position position="79"/>
    </location>
    <ligand>
        <name>[4Fe-4S] cluster</name>
        <dbReference type="ChEBI" id="CHEBI:49883"/>
        <note>4Fe-4S-S-AdoMet</note>
    </ligand>
</feature>